<reference evidence="3" key="1">
    <citation type="submission" date="2022-09" db="EMBL/GenBank/DDBJ databases">
        <authorList>
            <person name="Duchaud E."/>
        </authorList>
    </citation>
    <scope>NUCLEOTIDE SEQUENCE</scope>
    <source>
        <strain evidence="3">TRV642</strain>
    </source>
</reference>
<comment type="similarity">
    <text evidence="1">Belongs to the beta-class carbonic anhydrase family.</text>
</comment>
<dbReference type="AlphaFoldDB" id="A0A9W4TJS0"/>
<dbReference type="InterPro" id="IPR036874">
    <property type="entry name" value="Carbonic_anhydrase_sf"/>
</dbReference>
<dbReference type="KEGG" id="fcs:TRV642_3558"/>
<dbReference type="PROSITE" id="PS51257">
    <property type="entry name" value="PROKAR_LIPOPROTEIN"/>
    <property type="match status" value="1"/>
</dbReference>
<dbReference type="PANTHER" id="PTHR11002:SF79">
    <property type="entry name" value="CARBONIC ANHYDRASE 2"/>
    <property type="match status" value="1"/>
</dbReference>
<feature type="binding site" evidence="2">
    <location>
        <position position="153"/>
    </location>
    <ligand>
        <name>Zn(2+)</name>
        <dbReference type="ChEBI" id="CHEBI:29105"/>
    </ligand>
</feature>
<dbReference type="PANTHER" id="PTHR11002">
    <property type="entry name" value="CARBONIC ANHYDRASE"/>
    <property type="match status" value="1"/>
</dbReference>
<feature type="binding site" evidence="2">
    <location>
        <position position="102"/>
    </location>
    <ligand>
        <name>Zn(2+)</name>
        <dbReference type="ChEBI" id="CHEBI:29105"/>
    </ligand>
</feature>
<dbReference type="EC" id="4.2.1.1" evidence="3"/>
<dbReference type="SMART" id="SM00947">
    <property type="entry name" value="Pro_CA"/>
    <property type="match status" value="1"/>
</dbReference>
<dbReference type="GO" id="GO:0008270">
    <property type="term" value="F:zinc ion binding"/>
    <property type="evidence" value="ECO:0007669"/>
    <property type="project" value="InterPro"/>
</dbReference>
<organism evidence="3 4">
    <name type="scientific">Flavobacterium collinsii</name>
    <dbReference type="NCBI Taxonomy" id="1114861"/>
    <lineage>
        <taxon>Bacteria</taxon>
        <taxon>Pseudomonadati</taxon>
        <taxon>Bacteroidota</taxon>
        <taxon>Flavobacteriia</taxon>
        <taxon>Flavobacteriales</taxon>
        <taxon>Flavobacteriaceae</taxon>
        <taxon>Flavobacterium</taxon>
    </lineage>
</organism>
<dbReference type="EMBL" id="OX336425">
    <property type="protein sequence ID" value="CAI2768333.1"/>
    <property type="molecule type" value="Genomic_DNA"/>
</dbReference>
<gene>
    <name evidence="3" type="ORF">TRV642_3558</name>
</gene>
<proteinExistence type="inferred from homology"/>
<accession>A0A9W4TJS0</accession>
<dbReference type="NCBIfam" id="NF011765">
    <property type="entry name" value="PRK15219.1"/>
    <property type="match status" value="1"/>
</dbReference>
<dbReference type="Proteomes" id="UP001152749">
    <property type="component" value="Chromosome"/>
</dbReference>
<dbReference type="GO" id="GO:0004089">
    <property type="term" value="F:carbonate dehydratase activity"/>
    <property type="evidence" value="ECO:0007669"/>
    <property type="project" value="UniProtKB-EC"/>
</dbReference>
<feature type="binding site" evidence="2">
    <location>
        <position position="100"/>
    </location>
    <ligand>
        <name>Zn(2+)</name>
        <dbReference type="ChEBI" id="CHEBI:29105"/>
    </ligand>
</feature>
<name>A0A9W4TJS0_9FLAO</name>
<dbReference type="RefSeq" id="WP_263360972.1">
    <property type="nucleotide sequence ID" value="NZ_BOVI01000010.1"/>
</dbReference>
<dbReference type="CDD" id="cd03378">
    <property type="entry name" value="beta_CA_cladeC"/>
    <property type="match status" value="1"/>
</dbReference>
<keyword evidence="3" id="KW-0456">Lyase</keyword>
<dbReference type="SUPFAM" id="SSF53056">
    <property type="entry name" value="beta-carbonic anhydrase, cab"/>
    <property type="match status" value="1"/>
</dbReference>
<evidence type="ECO:0000256" key="1">
    <source>
        <dbReference type="ARBA" id="ARBA00006217"/>
    </source>
</evidence>
<sequence length="258" mass="28339">MEKKLVIVFLFFIIGCQNYHHTVESQGKENQTVSIDKSDIISSDILTAEQQAKLTPVEVLERLKSGNKAFAEDNLTIRNTTERVRKASLGQYPKAVVLSCLDSRVPVEDVFHSGIGNLFVARVAGNVVNDDILGSLEYACKVSGAKLVLVLGHEYCGAIKSAISDVKLGNITLLLNKIQPAVKKASLDFKGEKVPSNEAFVEAVCATNVELAIDQIRQRSIILKEMEQNGQILIIGGVYNMKTGVVEFFDPHQTIHNK</sequence>
<comment type="cofactor">
    <cofactor evidence="2">
        <name>Zn(2+)</name>
        <dbReference type="ChEBI" id="CHEBI:29105"/>
    </cofactor>
    <text evidence="2">Binds 1 zinc ion per subunit.</text>
</comment>
<dbReference type="Pfam" id="PF00484">
    <property type="entry name" value="Pro_CA"/>
    <property type="match status" value="1"/>
</dbReference>
<evidence type="ECO:0000313" key="3">
    <source>
        <dbReference type="EMBL" id="CAI2768333.1"/>
    </source>
</evidence>
<dbReference type="Gene3D" id="3.40.1050.10">
    <property type="entry name" value="Carbonic anhydrase"/>
    <property type="match status" value="1"/>
</dbReference>
<protein>
    <submittedName>
        <fullName evidence="3">Carbonic anhydrase</fullName>
        <ecNumber evidence="3">4.2.1.1</ecNumber>
    </submittedName>
</protein>
<dbReference type="InterPro" id="IPR001765">
    <property type="entry name" value="Carbonic_anhydrase"/>
</dbReference>
<feature type="binding site" evidence="2">
    <location>
        <position position="156"/>
    </location>
    <ligand>
        <name>Zn(2+)</name>
        <dbReference type="ChEBI" id="CHEBI:29105"/>
    </ligand>
</feature>
<keyword evidence="2" id="KW-0479">Metal-binding</keyword>
<evidence type="ECO:0000313" key="4">
    <source>
        <dbReference type="Proteomes" id="UP001152749"/>
    </source>
</evidence>
<evidence type="ECO:0000256" key="2">
    <source>
        <dbReference type="PIRSR" id="PIRSR601765-1"/>
    </source>
</evidence>
<keyword evidence="2" id="KW-0862">Zinc</keyword>